<organism evidence="2 3">
    <name type="scientific">Cytobacillus firmus</name>
    <name type="common">Bacillus firmus</name>
    <dbReference type="NCBI Taxonomy" id="1399"/>
    <lineage>
        <taxon>Bacteria</taxon>
        <taxon>Bacillati</taxon>
        <taxon>Bacillota</taxon>
        <taxon>Bacilli</taxon>
        <taxon>Bacillales</taxon>
        <taxon>Bacillaceae</taxon>
        <taxon>Cytobacillus</taxon>
    </lineage>
</organism>
<evidence type="ECO:0000313" key="1">
    <source>
        <dbReference type="EMBL" id="KAF0823602.1"/>
    </source>
</evidence>
<proteinExistence type="predicted"/>
<evidence type="ECO:0000313" key="3">
    <source>
        <dbReference type="Proteomes" id="UP000252731"/>
    </source>
</evidence>
<dbReference type="EMBL" id="QNSF01000014">
    <property type="protein sequence ID" value="RBP88424.1"/>
    <property type="molecule type" value="Genomic_DNA"/>
</dbReference>
<dbReference type="AlphaFoldDB" id="A0A366JMW9"/>
<dbReference type="EMBL" id="VDEM01000027">
    <property type="protein sequence ID" value="KAF0823602.1"/>
    <property type="molecule type" value="Genomic_DNA"/>
</dbReference>
<accession>A0A366JMW9</accession>
<reference evidence="1 4" key="2">
    <citation type="journal article" date="2020" name="G3 (Bethesda)">
        <title>Whole Genome Sequencing and Comparative Genomics of Two Nematicidal Bacillus Strains Reveals a Wide Range of Possible Virulence Factors.</title>
        <authorList>
            <person name="Susic N."/>
            <person name="Janezic S."/>
            <person name="Rupnik M."/>
            <person name="Geric Stare B."/>
        </authorList>
    </citation>
    <scope>NUCLEOTIDE SEQUENCE [LARGE SCALE GENOMIC DNA]</scope>
    <source>
        <strain evidence="1 4">I-1582</strain>
    </source>
</reference>
<evidence type="ECO:0000313" key="2">
    <source>
        <dbReference type="EMBL" id="RBP88424.1"/>
    </source>
</evidence>
<evidence type="ECO:0000313" key="4">
    <source>
        <dbReference type="Proteomes" id="UP000465778"/>
    </source>
</evidence>
<gene>
    <name evidence="2" type="ORF">DFO70_11450</name>
    <name evidence="1" type="ORF">KIS1582_2550</name>
</gene>
<name>A0A366JMW9_CYTFI</name>
<reference evidence="2 3" key="1">
    <citation type="submission" date="2018-06" db="EMBL/GenBank/DDBJ databases">
        <title>Freshwater and sediment microbial communities from various areas in North America, analyzing microbe dynamics in response to fracking.</title>
        <authorList>
            <person name="Lamendella R."/>
        </authorList>
    </citation>
    <scope>NUCLEOTIDE SEQUENCE [LARGE SCALE GENOMIC DNA]</scope>
    <source>
        <strain evidence="2 3">14_TX</strain>
    </source>
</reference>
<sequence>MWIRFLMIGLFSLTASSLFFYQGMEMYHAFTDFFRQK</sequence>
<protein>
    <submittedName>
        <fullName evidence="2">Uncharacterized protein</fullName>
    </submittedName>
</protein>
<comment type="caution">
    <text evidence="2">The sequence shown here is derived from an EMBL/GenBank/DDBJ whole genome shotgun (WGS) entry which is preliminary data.</text>
</comment>
<keyword evidence="3" id="KW-1185">Reference proteome</keyword>
<dbReference type="Proteomes" id="UP000252731">
    <property type="component" value="Unassembled WGS sequence"/>
</dbReference>
<dbReference type="Proteomes" id="UP000465778">
    <property type="component" value="Unassembled WGS sequence"/>
</dbReference>